<keyword evidence="2" id="KW-1133">Transmembrane helix</keyword>
<dbReference type="InterPro" id="IPR045324">
    <property type="entry name" value="Small_multidrug_res"/>
</dbReference>
<dbReference type="Gene3D" id="1.10.3730.20">
    <property type="match status" value="1"/>
</dbReference>
<name>A0A1R4FMX5_9MICC</name>
<dbReference type="GO" id="GO:0022857">
    <property type="term" value="F:transmembrane transporter activity"/>
    <property type="evidence" value="ECO:0007669"/>
    <property type="project" value="InterPro"/>
</dbReference>
<dbReference type="EMBL" id="FUHW01000020">
    <property type="protein sequence ID" value="SJM57266.1"/>
    <property type="molecule type" value="Genomic_DNA"/>
</dbReference>
<protein>
    <submittedName>
        <fullName evidence="3">Ethidium bromide-methyl viologen resistance protein EmrE</fullName>
    </submittedName>
</protein>
<keyword evidence="4" id="KW-1185">Reference proteome</keyword>
<evidence type="ECO:0000256" key="1">
    <source>
        <dbReference type="RuleBase" id="RU003942"/>
    </source>
</evidence>
<dbReference type="Pfam" id="PF00893">
    <property type="entry name" value="Multi_Drug_Res"/>
    <property type="match status" value="1"/>
</dbReference>
<evidence type="ECO:0000313" key="3">
    <source>
        <dbReference type="EMBL" id="SJM57266.1"/>
    </source>
</evidence>
<accession>A0A1R4FMX5</accession>
<dbReference type="AlphaFoldDB" id="A0A1R4FMX5"/>
<evidence type="ECO:0000313" key="4">
    <source>
        <dbReference type="Proteomes" id="UP000195913"/>
    </source>
</evidence>
<comment type="subcellular location">
    <subcellularLocation>
        <location evidence="1">Cell membrane</location>
        <topology evidence="1">Multi-pass membrane protein</topology>
    </subcellularLocation>
</comment>
<gene>
    <name evidence="3" type="ORF">FM101_04850</name>
</gene>
<keyword evidence="2" id="KW-0472">Membrane</keyword>
<dbReference type="Proteomes" id="UP000195913">
    <property type="component" value="Unassembled WGS sequence"/>
</dbReference>
<organism evidence="3 4">
    <name type="scientific">Arthrobacter rhombi</name>
    <dbReference type="NCBI Taxonomy" id="71253"/>
    <lineage>
        <taxon>Bacteria</taxon>
        <taxon>Bacillati</taxon>
        <taxon>Actinomycetota</taxon>
        <taxon>Actinomycetes</taxon>
        <taxon>Micrococcales</taxon>
        <taxon>Micrococcaceae</taxon>
        <taxon>Arthrobacter</taxon>
    </lineage>
</organism>
<dbReference type="InterPro" id="IPR037185">
    <property type="entry name" value="EmrE-like"/>
</dbReference>
<comment type="similarity">
    <text evidence="1">Belongs to the drug/metabolite transporter (DMT) superfamily. Small multidrug resistance (SMR) (TC 2.A.7.1) family.</text>
</comment>
<dbReference type="GO" id="GO:0005886">
    <property type="term" value="C:plasma membrane"/>
    <property type="evidence" value="ECO:0007669"/>
    <property type="project" value="UniProtKB-SubCell"/>
</dbReference>
<dbReference type="RefSeq" id="WP_086996226.1">
    <property type="nucleotide sequence ID" value="NZ_FUHW01000020.1"/>
</dbReference>
<feature type="transmembrane region" description="Helical" evidence="2">
    <location>
        <begin position="30"/>
        <end position="51"/>
    </location>
</feature>
<keyword evidence="1 2" id="KW-0812">Transmembrane</keyword>
<proteinExistence type="inferred from homology"/>
<evidence type="ECO:0000256" key="2">
    <source>
        <dbReference type="SAM" id="Phobius"/>
    </source>
</evidence>
<sequence length="146" mass="15742">MVCFPPIAAIVSEVGRILSLHVATHGSKRWHLPVAVGYLVTFISLALTLQAGMGFGAAYRIWAALGVALTAVASRVLFKEPPNWVMTISIVRKICGVLLVETGGSISASHAQNTTVLGQPRGPRRRQSRLASWLIRSSHTPDAYLK</sequence>
<feature type="transmembrane region" description="Helical" evidence="2">
    <location>
        <begin position="57"/>
        <end position="78"/>
    </location>
</feature>
<dbReference type="SUPFAM" id="SSF103481">
    <property type="entry name" value="Multidrug resistance efflux transporter EmrE"/>
    <property type="match status" value="1"/>
</dbReference>
<reference evidence="3 4" key="1">
    <citation type="submission" date="2017-02" db="EMBL/GenBank/DDBJ databases">
        <authorList>
            <person name="Peterson S.W."/>
        </authorList>
    </citation>
    <scope>NUCLEOTIDE SEQUENCE [LARGE SCALE GENOMIC DNA]</scope>
    <source>
        <strain evidence="3 4">B Ar 00.02</strain>
    </source>
</reference>